<dbReference type="RefSeq" id="WP_234222072.1">
    <property type="nucleotide sequence ID" value="NZ_JAGQAF010000022.1"/>
</dbReference>
<evidence type="ECO:0000313" key="2">
    <source>
        <dbReference type="Proteomes" id="UP000813672"/>
    </source>
</evidence>
<accession>A0A9Q3WQC1</accession>
<reference evidence="1" key="1">
    <citation type="journal article" date="2021" name="Environ. Microbiol.">
        <title>Cryptic niche differentiation of novel sediment ecotypes of Rugeria pomeroyi correlates with nitrate respiration.</title>
        <authorList>
            <person name="Lin X."/>
            <person name="McNichol J."/>
            <person name="Chu X."/>
            <person name="Qian Y."/>
            <person name="Luo H."/>
        </authorList>
    </citation>
    <scope>NUCLEOTIDE SEQUENCE</scope>
    <source>
        <strain evidence="1">SZCCDBB064</strain>
    </source>
</reference>
<dbReference type="AlphaFoldDB" id="A0A9Q3WQC1"/>
<dbReference type="Pfam" id="PF13814">
    <property type="entry name" value="Replic_Relax"/>
    <property type="match status" value="1"/>
</dbReference>
<evidence type="ECO:0000313" key="1">
    <source>
        <dbReference type="EMBL" id="MCE8540138.1"/>
    </source>
</evidence>
<dbReference type="Proteomes" id="UP000813672">
    <property type="component" value="Unassembled WGS sequence"/>
</dbReference>
<name>A0A9Q3WQC1_9RHOB</name>
<organism evidence="1 2">
    <name type="scientific">Ruegeria pomeroyi</name>
    <dbReference type="NCBI Taxonomy" id="89184"/>
    <lineage>
        <taxon>Bacteria</taxon>
        <taxon>Pseudomonadati</taxon>
        <taxon>Pseudomonadota</taxon>
        <taxon>Alphaproteobacteria</taxon>
        <taxon>Rhodobacterales</taxon>
        <taxon>Roseobacteraceae</taxon>
        <taxon>Ruegeria</taxon>
    </lineage>
</organism>
<proteinExistence type="predicted"/>
<sequence length="296" mass="33806">MTQPKTDRLGRATFHYVAPDRTVRPTARELRWFKHIERHGPQSSQYLFELTRDTHRCMDTALRQLQKLRAGGYLTLPPQQRATERAEFNPYIYDLSQKAHDHLADLGIAEPTVRPTGHWWHAYLTACVTSSIEICATRVGIRYIPAHEILARNNASIAIPHGKSILIPDQLFALDYGGRYRAFALEVDRGTEPKTSPANRKSWARSLAQYDEVLEQRIHKSHYGLKANLLVLWVFTSSVKRDRFLSLIRERPGTSDQFVLAQALGCAGTPRILSRIAYRLFESPWHRAEGPLVSIG</sequence>
<gene>
    <name evidence="1" type="ORF">KBY27_21965</name>
</gene>
<comment type="caution">
    <text evidence="1">The sequence shown here is derived from an EMBL/GenBank/DDBJ whole genome shotgun (WGS) entry which is preliminary data.</text>
</comment>
<dbReference type="InterPro" id="IPR025855">
    <property type="entry name" value="Replic_Relax"/>
</dbReference>
<protein>
    <submittedName>
        <fullName evidence="1">Replication-relaxation family protein</fullName>
    </submittedName>
</protein>
<dbReference type="EMBL" id="JAGQAF010000022">
    <property type="protein sequence ID" value="MCE8540138.1"/>
    <property type="molecule type" value="Genomic_DNA"/>
</dbReference>